<dbReference type="Gene3D" id="3.90.930.1">
    <property type="match status" value="1"/>
</dbReference>
<dbReference type="Pfam" id="PF07661">
    <property type="entry name" value="MORN_2"/>
    <property type="match status" value="2"/>
</dbReference>
<dbReference type="EMBL" id="RBLC01000001">
    <property type="protein sequence ID" value="RKS25264.1"/>
    <property type="molecule type" value="Genomic_DNA"/>
</dbReference>
<feature type="compositionally biased region" description="Basic and acidic residues" evidence="1">
    <location>
        <begin position="223"/>
        <end position="237"/>
    </location>
</feature>
<dbReference type="AlphaFoldDB" id="A0A495MH26"/>
<dbReference type="OrthoDB" id="9785122at2"/>
<evidence type="ECO:0000256" key="2">
    <source>
        <dbReference type="SAM" id="SignalP"/>
    </source>
</evidence>
<reference evidence="3 4" key="1">
    <citation type="submission" date="2018-10" db="EMBL/GenBank/DDBJ databases">
        <title>Genomic Encyclopedia of Archaeal and Bacterial Type Strains, Phase II (KMG-II): from individual species to whole genera.</title>
        <authorList>
            <person name="Goeker M."/>
        </authorList>
    </citation>
    <scope>NUCLEOTIDE SEQUENCE [LARGE SCALE GENOMIC DNA]</scope>
    <source>
        <strain evidence="3 4">DSM 29537</strain>
    </source>
</reference>
<evidence type="ECO:0000313" key="3">
    <source>
        <dbReference type="EMBL" id="RKS25264.1"/>
    </source>
</evidence>
<accession>A0A495MH26</accession>
<comment type="caution">
    <text evidence="3">The sequence shown here is derived from an EMBL/GenBank/DDBJ whole genome shotgun (WGS) entry which is preliminary data.</text>
</comment>
<dbReference type="InterPro" id="IPR011652">
    <property type="entry name" value="MORN_2"/>
</dbReference>
<keyword evidence="4" id="KW-1185">Reference proteome</keyword>
<proteinExistence type="predicted"/>
<name>A0A495MH26_9FLAO</name>
<evidence type="ECO:0000313" key="4">
    <source>
        <dbReference type="Proteomes" id="UP000277579"/>
    </source>
</evidence>
<keyword evidence="2" id="KW-0732">Signal</keyword>
<dbReference type="Proteomes" id="UP000277579">
    <property type="component" value="Unassembled WGS sequence"/>
</dbReference>
<gene>
    <name evidence="3" type="ORF">CLV94_0294</name>
</gene>
<feature type="signal peptide" evidence="2">
    <location>
        <begin position="1"/>
        <end position="22"/>
    </location>
</feature>
<protein>
    <submittedName>
        <fullName evidence="3">Antitoxin component YwqK of YwqJK toxin-antitoxin module</fullName>
    </submittedName>
</protein>
<feature type="region of interest" description="Disordered" evidence="1">
    <location>
        <begin position="223"/>
        <end position="251"/>
    </location>
</feature>
<sequence length="251" mass="28827">MTMKSIIILVLSFLSFFQYSYSQETNKLDDKGQRHGLWKGTYTESKRPRYEGTFDHGKETGVFKFFDDTKELKVIATRDFTAKDGSAYTTFFDQKGNKVSEGKEVNKLNEGEWKYYHLESKEIMTLENYSKGKLNGIRKVFYRSGKIAEEATYTNGIKNGPYKKYSEKGAVLEDAIYKNGEFDGAVTYNDDAGKTIKGQFKNGKKSGIWKYYENGKLVKEENPNKVKKEKFKIDSKNKGARKLPQNAPSNK</sequence>
<dbReference type="SUPFAM" id="SSF82185">
    <property type="entry name" value="Histone H3 K4-specific methyltransferase SET7/9 N-terminal domain"/>
    <property type="match status" value="1"/>
</dbReference>
<evidence type="ECO:0000256" key="1">
    <source>
        <dbReference type="SAM" id="MobiDB-lite"/>
    </source>
</evidence>
<feature type="chain" id="PRO_5019801841" evidence="2">
    <location>
        <begin position="23"/>
        <end position="251"/>
    </location>
</feature>
<organism evidence="3 4">
    <name type="scientific">Flavobacterium endophyticum</name>
    <dbReference type="NCBI Taxonomy" id="1540163"/>
    <lineage>
        <taxon>Bacteria</taxon>
        <taxon>Pseudomonadati</taxon>
        <taxon>Bacteroidota</taxon>
        <taxon>Flavobacteriia</taxon>
        <taxon>Flavobacteriales</taxon>
        <taxon>Flavobacteriaceae</taxon>
        <taxon>Flavobacterium</taxon>
    </lineage>
</organism>